<name>A0ABD1XF46_9MARC</name>
<dbReference type="AlphaFoldDB" id="A0ABD1XF46"/>
<gene>
    <name evidence="2" type="ORF">R1flu_026135</name>
</gene>
<organism evidence="2 3">
    <name type="scientific">Riccia fluitans</name>
    <dbReference type="NCBI Taxonomy" id="41844"/>
    <lineage>
        <taxon>Eukaryota</taxon>
        <taxon>Viridiplantae</taxon>
        <taxon>Streptophyta</taxon>
        <taxon>Embryophyta</taxon>
        <taxon>Marchantiophyta</taxon>
        <taxon>Marchantiopsida</taxon>
        <taxon>Marchantiidae</taxon>
        <taxon>Marchantiales</taxon>
        <taxon>Ricciaceae</taxon>
        <taxon>Riccia</taxon>
    </lineage>
</organism>
<evidence type="ECO:0000313" key="2">
    <source>
        <dbReference type="EMBL" id="KAL2607562.1"/>
    </source>
</evidence>
<protein>
    <submittedName>
        <fullName evidence="2">Uncharacterized protein</fullName>
    </submittedName>
</protein>
<accession>A0ABD1XF46</accession>
<sequence length="106" mass="11875">MSGGTGCHTWQETAKHRRSLEKQTDAKLKLEWACDGNICDHDTWKDGDEESSVKERLHEAKVRAEAGWNFQKQNRAVMDREAAGNVADGLSGRTMNGNRAEMDKAN</sequence>
<proteinExistence type="predicted"/>
<evidence type="ECO:0000313" key="3">
    <source>
        <dbReference type="Proteomes" id="UP001605036"/>
    </source>
</evidence>
<dbReference type="Proteomes" id="UP001605036">
    <property type="component" value="Unassembled WGS sequence"/>
</dbReference>
<reference evidence="2 3" key="1">
    <citation type="submission" date="2024-09" db="EMBL/GenBank/DDBJ databases">
        <title>Chromosome-scale assembly of Riccia fluitans.</title>
        <authorList>
            <person name="Paukszto L."/>
            <person name="Sawicki J."/>
            <person name="Karawczyk K."/>
            <person name="Piernik-Szablinska J."/>
            <person name="Szczecinska M."/>
            <person name="Mazdziarz M."/>
        </authorList>
    </citation>
    <scope>NUCLEOTIDE SEQUENCE [LARGE SCALE GENOMIC DNA]</scope>
    <source>
        <strain evidence="2">Rf_01</strain>
        <tissue evidence="2">Aerial parts of the thallus</tissue>
    </source>
</reference>
<evidence type="ECO:0000256" key="1">
    <source>
        <dbReference type="SAM" id="MobiDB-lite"/>
    </source>
</evidence>
<feature type="region of interest" description="Disordered" evidence="1">
    <location>
        <begin position="1"/>
        <end position="22"/>
    </location>
</feature>
<keyword evidence="3" id="KW-1185">Reference proteome</keyword>
<comment type="caution">
    <text evidence="2">The sequence shown here is derived from an EMBL/GenBank/DDBJ whole genome shotgun (WGS) entry which is preliminary data.</text>
</comment>
<feature type="region of interest" description="Disordered" evidence="1">
    <location>
        <begin position="87"/>
        <end position="106"/>
    </location>
</feature>
<dbReference type="EMBL" id="JBHFFA010000008">
    <property type="protein sequence ID" value="KAL2607562.1"/>
    <property type="molecule type" value="Genomic_DNA"/>
</dbReference>